<evidence type="ECO:0000313" key="1">
    <source>
        <dbReference type="EMBL" id="ODQ46990.1"/>
    </source>
</evidence>
<accession>A0A1E3NLJ4</accession>
<dbReference type="Gene3D" id="3.40.630.30">
    <property type="match status" value="1"/>
</dbReference>
<evidence type="ECO:0008006" key="3">
    <source>
        <dbReference type="Google" id="ProtNLM"/>
    </source>
</evidence>
<dbReference type="RefSeq" id="XP_019018103.1">
    <property type="nucleotide sequence ID" value="XM_019161343.1"/>
</dbReference>
<dbReference type="Proteomes" id="UP000094455">
    <property type="component" value="Unassembled WGS sequence"/>
</dbReference>
<keyword evidence="2" id="KW-1185">Reference proteome</keyword>
<name>A0A1E3NLJ4_9ASCO</name>
<dbReference type="AlphaFoldDB" id="A0A1E3NLJ4"/>
<sequence>MFTVNQLNNRYNLSEDDIRKMKTVYETIAYSFKGPLPTEDFKALEMEHYTDERGSTQFFYLTSETGEVASVTEIVPRSGNHDNSTNLLVTMVFTNPKYRRRGLIAKLINWVINFYETGVLESDETLLLSDSIRKEECRAYVDSILPQALRASKRIHWSLYSIIGDYYKQFGFVGCEDITWLEITATALAQEDKAVQGKDFTADARTERLLTAGDLKEYFFDDEYALPKVIDEHLLNCDAEESSFPGFIERIQSYVKMHESEIENSKFFETCGILITDPHNADIKTIVFICPFFFINRIVVNRVYTSAPDISTFQHQWQRASQFVHNYAATTWTTLPCLQSVPAADKVIMLADNDFVSKNGAISKTEMVEVITKNSSWTNKGIGAVLPMIRDWTQHKEQPSRLANNGHWSFL</sequence>
<dbReference type="OrthoDB" id="3995865at2759"/>
<protein>
    <recommendedName>
        <fullName evidence="3">N-acetyltransferase domain-containing protein</fullName>
    </recommendedName>
</protein>
<dbReference type="SUPFAM" id="SSF55729">
    <property type="entry name" value="Acyl-CoA N-acyltransferases (Nat)"/>
    <property type="match status" value="1"/>
</dbReference>
<gene>
    <name evidence="1" type="ORF">PICMEDRAFT_16785</name>
</gene>
<evidence type="ECO:0000313" key="2">
    <source>
        <dbReference type="Proteomes" id="UP000094455"/>
    </source>
</evidence>
<organism evidence="1 2">
    <name type="scientific">Pichia membranifaciens NRRL Y-2026</name>
    <dbReference type="NCBI Taxonomy" id="763406"/>
    <lineage>
        <taxon>Eukaryota</taxon>
        <taxon>Fungi</taxon>
        <taxon>Dikarya</taxon>
        <taxon>Ascomycota</taxon>
        <taxon>Saccharomycotina</taxon>
        <taxon>Pichiomycetes</taxon>
        <taxon>Pichiales</taxon>
        <taxon>Pichiaceae</taxon>
        <taxon>Pichia</taxon>
    </lineage>
</organism>
<dbReference type="EMBL" id="KV454003">
    <property type="protein sequence ID" value="ODQ46990.1"/>
    <property type="molecule type" value="Genomic_DNA"/>
</dbReference>
<reference evidence="1 2" key="1">
    <citation type="journal article" date="2016" name="Proc. Natl. Acad. Sci. U.S.A.">
        <title>Comparative genomics of biotechnologically important yeasts.</title>
        <authorList>
            <person name="Riley R."/>
            <person name="Haridas S."/>
            <person name="Wolfe K.H."/>
            <person name="Lopes M.R."/>
            <person name="Hittinger C.T."/>
            <person name="Goeker M."/>
            <person name="Salamov A.A."/>
            <person name="Wisecaver J.H."/>
            <person name="Long T.M."/>
            <person name="Calvey C.H."/>
            <person name="Aerts A.L."/>
            <person name="Barry K.W."/>
            <person name="Choi C."/>
            <person name="Clum A."/>
            <person name="Coughlan A.Y."/>
            <person name="Deshpande S."/>
            <person name="Douglass A.P."/>
            <person name="Hanson S.J."/>
            <person name="Klenk H.-P."/>
            <person name="LaButti K.M."/>
            <person name="Lapidus A."/>
            <person name="Lindquist E.A."/>
            <person name="Lipzen A.M."/>
            <person name="Meier-Kolthoff J.P."/>
            <person name="Ohm R.A."/>
            <person name="Otillar R.P."/>
            <person name="Pangilinan J.L."/>
            <person name="Peng Y."/>
            <person name="Rokas A."/>
            <person name="Rosa C.A."/>
            <person name="Scheuner C."/>
            <person name="Sibirny A.A."/>
            <person name="Slot J.C."/>
            <person name="Stielow J.B."/>
            <person name="Sun H."/>
            <person name="Kurtzman C.P."/>
            <person name="Blackwell M."/>
            <person name="Grigoriev I.V."/>
            <person name="Jeffries T.W."/>
        </authorList>
    </citation>
    <scope>NUCLEOTIDE SEQUENCE [LARGE SCALE GENOMIC DNA]</scope>
    <source>
        <strain evidence="1 2">NRRL Y-2026</strain>
    </source>
</reference>
<dbReference type="InterPro" id="IPR016181">
    <property type="entry name" value="Acyl_CoA_acyltransferase"/>
</dbReference>
<dbReference type="GeneID" id="30178030"/>
<proteinExistence type="predicted"/>